<feature type="compositionally biased region" description="Low complexity" evidence="4">
    <location>
        <begin position="470"/>
        <end position="492"/>
    </location>
</feature>
<dbReference type="SUPFAM" id="SSF48464">
    <property type="entry name" value="ENTH/VHS domain"/>
    <property type="match status" value="1"/>
</dbReference>
<dbReference type="EMBL" id="LJIJ01001451">
    <property type="protein sequence ID" value="ODM91692.1"/>
    <property type="molecule type" value="Genomic_DNA"/>
</dbReference>
<feature type="region of interest" description="Disordered" evidence="4">
    <location>
        <begin position="386"/>
        <end position="409"/>
    </location>
</feature>
<dbReference type="PANTHER" id="PTHR13856:SF137">
    <property type="entry name" value="GH05942P"/>
    <property type="match status" value="1"/>
</dbReference>
<feature type="domain" description="VHS" evidence="5">
    <location>
        <begin position="37"/>
        <end position="170"/>
    </location>
</feature>
<dbReference type="InterPro" id="IPR002014">
    <property type="entry name" value="VHS_dom"/>
</dbReference>
<gene>
    <name evidence="7" type="ORF">Ocin01_14991</name>
</gene>
<dbReference type="Gene3D" id="1.25.40.90">
    <property type="match status" value="1"/>
</dbReference>
<feature type="compositionally biased region" description="Low complexity" evidence="4">
    <location>
        <begin position="202"/>
        <end position="232"/>
    </location>
</feature>
<dbReference type="GO" id="GO:0005768">
    <property type="term" value="C:endosome"/>
    <property type="evidence" value="ECO:0007669"/>
    <property type="project" value="TreeGrafter"/>
</dbReference>
<feature type="region of interest" description="Disordered" evidence="4">
    <location>
        <begin position="344"/>
        <end position="371"/>
    </location>
</feature>
<feature type="compositionally biased region" description="Low complexity" evidence="4">
    <location>
        <begin position="502"/>
        <end position="511"/>
    </location>
</feature>
<keyword evidence="3" id="KW-0653">Protein transport</keyword>
<name>A0A1D2MFL5_ORCCI</name>
<dbReference type="Gene3D" id="1.20.58.160">
    <property type="match status" value="1"/>
</dbReference>
<feature type="region of interest" description="Disordered" evidence="4">
    <location>
        <begin position="421"/>
        <end position="522"/>
    </location>
</feature>
<evidence type="ECO:0000256" key="1">
    <source>
        <dbReference type="ARBA" id="ARBA00007708"/>
    </source>
</evidence>
<sequence length="522" mass="56345">MTAASLLVSSRKLRQRTRSCRFLVAFSTPIGQKIEHATDAALASENWALNMEICDLVNSAEDGPKDSVRAIRKRLQQNAGKNYTVVMYTLTVLETLVKNCGKRFHILVCQKDFGQELVKLIGPKNDPPTIVQEKVLGLIQSWADTFRGQPELVGIVQLYEDLKSKGIEFPMTDLDSMVPILTPKRCRDRADFASSQPRRKTPTSTTTTSTTTTTRATTTTTGTNASSSTAETHGQSNNDVTAIKPPQVKVTPEQLVKIRRDLDIVQGNMAVFAEMLSEVKPGQEIPSGDMELLEELNTACKEMQRRIAELLCTVSSDELTAEMLHINDELNNLFLRYGRHKKNIEKTSGSGGSQPTGNKDEPSLIDFGGGDQSAANLASKIGALNVSGGNPSSGAIPKTTSHPKKEPDDFDMFAQSRGATYEKSKTSGSTYADNTNVDQKVGNLGDAARNKEPLETHRESDFDEMEAWLNANPPAGAVPSAAAAGTASLTSSEFDKFLAERAAAAASSPASGAGGSTKLDKR</sequence>
<comment type="caution">
    <text evidence="7">The sequence shown here is derived from an EMBL/GenBank/DDBJ whole genome shotgun (WGS) entry which is preliminary data.</text>
</comment>
<accession>A0A1D2MFL5</accession>
<evidence type="ECO:0000256" key="2">
    <source>
        <dbReference type="ARBA" id="ARBA00022448"/>
    </source>
</evidence>
<dbReference type="Pfam" id="PF00790">
    <property type="entry name" value="VHS"/>
    <property type="match status" value="1"/>
</dbReference>
<dbReference type="PANTHER" id="PTHR13856">
    <property type="entry name" value="VHS DOMAIN CONTAINING PROTEIN FAMILY"/>
    <property type="match status" value="1"/>
</dbReference>
<proteinExistence type="inferred from homology"/>
<dbReference type="Pfam" id="PF03127">
    <property type="entry name" value="GAT"/>
    <property type="match status" value="1"/>
</dbReference>
<evidence type="ECO:0000259" key="5">
    <source>
        <dbReference type="PROSITE" id="PS50179"/>
    </source>
</evidence>
<dbReference type="STRING" id="48709.A0A1D2MFL5"/>
<evidence type="ECO:0000256" key="4">
    <source>
        <dbReference type="SAM" id="MobiDB-lite"/>
    </source>
</evidence>
<dbReference type="InterPro" id="IPR004152">
    <property type="entry name" value="GAT_dom"/>
</dbReference>
<dbReference type="SMART" id="SM00288">
    <property type="entry name" value="VHS"/>
    <property type="match status" value="1"/>
</dbReference>
<dbReference type="PROSITE" id="PS50179">
    <property type="entry name" value="VHS"/>
    <property type="match status" value="1"/>
</dbReference>
<protein>
    <submittedName>
        <fullName evidence="7">TOM1-like protein 2</fullName>
    </submittedName>
</protein>
<dbReference type="CDD" id="cd03565">
    <property type="entry name" value="VHS_Tom1_like"/>
    <property type="match status" value="1"/>
</dbReference>
<dbReference type="GO" id="GO:0016020">
    <property type="term" value="C:membrane"/>
    <property type="evidence" value="ECO:0007669"/>
    <property type="project" value="TreeGrafter"/>
</dbReference>
<dbReference type="GO" id="GO:0030276">
    <property type="term" value="F:clathrin binding"/>
    <property type="evidence" value="ECO:0007669"/>
    <property type="project" value="TreeGrafter"/>
</dbReference>
<dbReference type="InterPro" id="IPR038425">
    <property type="entry name" value="GAT_sf"/>
</dbReference>
<dbReference type="GO" id="GO:0007165">
    <property type="term" value="P:signal transduction"/>
    <property type="evidence" value="ECO:0007669"/>
    <property type="project" value="TreeGrafter"/>
</dbReference>
<dbReference type="GO" id="GO:0035091">
    <property type="term" value="F:phosphatidylinositol binding"/>
    <property type="evidence" value="ECO:0007669"/>
    <property type="project" value="InterPro"/>
</dbReference>
<dbReference type="SUPFAM" id="SSF89009">
    <property type="entry name" value="GAT-like domain"/>
    <property type="match status" value="1"/>
</dbReference>
<dbReference type="CDD" id="cd14233">
    <property type="entry name" value="GAT_TOM1_like"/>
    <property type="match status" value="1"/>
</dbReference>
<dbReference type="InterPro" id="IPR014645">
    <property type="entry name" value="TOM1"/>
</dbReference>
<comment type="similarity">
    <text evidence="1">Belongs to the TOM1 family.</text>
</comment>
<keyword evidence="2" id="KW-0813">Transport</keyword>
<keyword evidence="8" id="KW-1185">Reference proteome</keyword>
<dbReference type="GO" id="GO:0043130">
    <property type="term" value="F:ubiquitin binding"/>
    <property type="evidence" value="ECO:0007669"/>
    <property type="project" value="InterPro"/>
</dbReference>
<dbReference type="InterPro" id="IPR008942">
    <property type="entry name" value="ENTH_VHS"/>
</dbReference>
<dbReference type="OrthoDB" id="2018246at2759"/>
<dbReference type="GO" id="GO:0015031">
    <property type="term" value="P:protein transport"/>
    <property type="evidence" value="ECO:0007669"/>
    <property type="project" value="UniProtKB-KW"/>
</dbReference>
<dbReference type="Proteomes" id="UP000094527">
    <property type="component" value="Unassembled WGS sequence"/>
</dbReference>
<dbReference type="PROSITE" id="PS50909">
    <property type="entry name" value="GAT"/>
    <property type="match status" value="1"/>
</dbReference>
<feature type="compositionally biased region" description="Polar residues" evidence="4">
    <location>
        <begin position="426"/>
        <end position="438"/>
    </location>
</feature>
<organism evidence="7 8">
    <name type="scientific">Orchesella cincta</name>
    <name type="common">Springtail</name>
    <name type="synonym">Podura cincta</name>
    <dbReference type="NCBI Taxonomy" id="48709"/>
    <lineage>
        <taxon>Eukaryota</taxon>
        <taxon>Metazoa</taxon>
        <taxon>Ecdysozoa</taxon>
        <taxon>Arthropoda</taxon>
        <taxon>Hexapoda</taxon>
        <taxon>Collembola</taxon>
        <taxon>Entomobryomorpha</taxon>
        <taxon>Entomobryoidea</taxon>
        <taxon>Orchesellidae</taxon>
        <taxon>Orchesellinae</taxon>
        <taxon>Orchesella</taxon>
    </lineage>
</organism>
<feature type="compositionally biased region" description="Basic and acidic residues" evidence="4">
    <location>
        <begin position="448"/>
        <end position="460"/>
    </location>
</feature>
<feature type="region of interest" description="Disordered" evidence="4">
    <location>
        <begin position="189"/>
        <end position="246"/>
    </location>
</feature>
<evidence type="ECO:0000313" key="7">
    <source>
        <dbReference type="EMBL" id="ODM91692.1"/>
    </source>
</evidence>
<feature type="domain" description="GAT" evidence="6">
    <location>
        <begin position="253"/>
        <end position="342"/>
    </location>
</feature>
<evidence type="ECO:0000259" key="6">
    <source>
        <dbReference type="PROSITE" id="PS50909"/>
    </source>
</evidence>
<evidence type="ECO:0000313" key="8">
    <source>
        <dbReference type="Proteomes" id="UP000094527"/>
    </source>
</evidence>
<reference evidence="7 8" key="1">
    <citation type="journal article" date="2016" name="Genome Biol. Evol.">
        <title>Gene Family Evolution Reflects Adaptation to Soil Environmental Stressors in the Genome of the Collembolan Orchesella cincta.</title>
        <authorList>
            <person name="Faddeeva-Vakhrusheva A."/>
            <person name="Derks M.F."/>
            <person name="Anvar S.Y."/>
            <person name="Agamennone V."/>
            <person name="Suring W."/>
            <person name="Smit S."/>
            <person name="van Straalen N.M."/>
            <person name="Roelofs D."/>
        </authorList>
    </citation>
    <scope>NUCLEOTIDE SEQUENCE [LARGE SCALE GENOMIC DNA]</scope>
    <source>
        <tissue evidence="7">Mixed pool</tissue>
    </source>
</reference>
<dbReference type="OMA" id="GNHKSDM"/>
<dbReference type="PIRSF" id="PIRSF036948">
    <property type="entry name" value="TOM1"/>
    <property type="match status" value="1"/>
</dbReference>
<dbReference type="AlphaFoldDB" id="A0A1D2MFL5"/>
<evidence type="ECO:0000256" key="3">
    <source>
        <dbReference type="ARBA" id="ARBA00022927"/>
    </source>
</evidence>